<keyword evidence="1" id="KW-0812">Transmembrane</keyword>
<dbReference type="AlphaFoldDB" id="A0A316A8C7"/>
<gene>
    <name evidence="2" type="ORF">CLV98_12124</name>
</gene>
<dbReference type="Proteomes" id="UP000245880">
    <property type="component" value="Unassembled WGS sequence"/>
</dbReference>
<name>A0A316A8C7_9BACT</name>
<evidence type="ECO:0000256" key="1">
    <source>
        <dbReference type="SAM" id="Phobius"/>
    </source>
</evidence>
<organism evidence="2 3">
    <name type="scientific">Dyadobacter jejuensis</name>
    <dbReference type="NCBI Taxonomy" id="1082580"/>
    <lineage>
        <taxon>Bacteria</taxon>
        <taxon>Pseudomonadati</taxon>
        <taxon>Bacteroidota</taxon>
        <taxon>Cytophagia</taxon>
        <taxon>Cytophagales</taxon>
        <taxon>Spirosomataceae</taxon>
        <taxon>Dyadobacter</taxon>
    </lineage>
</organism>
<dbReference type="EMBL" id="QGDT01000021">
    <property type="protein sequence ID" value="PWJ53752.1"/>
    <property type="molecule type" value="Genomic_DNA"/>
</dbReference>
<sequence length="107" mass="12813">MKIILFFMLLLFRRDHASDFGQTVLSLWYYHSITDLIILIGCLLILNLNCVYYLVVKYANYDLWKDSKSNIFELIIFFIICPILPLSIFIIRTKYLKAKWNLQKLLN</sequence>
<accession>A0A316A8C7</accession>
<keyword evidence="3" id="KW-1185">Reference proteome</keyword>
<protein>
    <submittedName>
        <fullName evidence="2">Uncharacterized protein</fullName>
    </submittedName>
</protein>
<reference evidence="2 3" key="1">
    <citation type="submission" date="2018-03" db="EMBL/GenBank/DDBJ databases">
        <title>Genomic Encyclopedia of Archaeal and Bacterial Type Strains, Phase II (KMG-II): from individual species to whole genera.</title>
        <authorList>
            <person name="Goeker M."/>
        </authorList>
    </citation>
    <scope>NUCLEOTIDE SEQUENCE [LARGE SCALE GENOMIC DNA]</scope>
    <source>
        <strain evidence="2 3">DSM 100346</strain>
    </source>
</reference>
<evidence type="ECO:0000313" key="2">
    <source>
        <dbReference type="EMBL" id="PWJ53752.1"/>
    </source>
</evidence>
<evidence type="ECO:0000313" key="3">
    <source>
        <dbReference type="Proteomes" id="UP000245880"/>
    </source>
</evidence>
<keyword evidence="1" id="KW-1133">Transmembrane helix</keyword>
<comment type="caution">
    <text evidence="2">The sequence shown here is derived from an EMBL/GenBank/DDBJ whole genome shotgun (WGS) entry which is preliminary data.</text>
</comment>
<feature type="transmembrane region" description="Helical" evidence="1">
    <location>
        <begin position="36"/>
        <end position="59"/>
    </location>
</feature>
<keyword evidence="1" id="KW-0472">Membrane</keyword>
<feature type="transmembrane region" description="Helical" evidence="1">
    <location>
        <begin position="71"/>
        <end position="91"/>
    </location>
</feature>
<proteinExistence type="predicted"/>